<feature type="binding site" evidence="22">
    <location>
        <position position="17"/>
    </location>
    <ligand>
        <name>ATP</name>
        <dbReference type="ChEBI" id="CHEBI:30616"/>
    </ligand>
</feature>
<evidence type="ECO:0000256" key="15">
    <source>
        <dbReference type="ARBA" id="ARBA00022989"/>
    </source>
</evidence>
<evidence type="ECO:0000256" key="21">
    <source>
        <dbReference type="PIRSR" id="PIRSR600829-2"/>
    </source>
</evidence>
<feature type="binding site" evidence="21">
    <location>
        <position position="10"/>
    </location>
    <ligand>
        <name>substrate</name>
    </ligand>
</feature>
<feature type="transmembrane region" description="Helical" evidence="24">
    <location>
        <begin position="32"/>
        <end position="50"/>
    </location>
</feature>
<evidence type="ECO:0000256" key="18">
    <source>
        <dbReference type="ARBA" id="ARBA00023209"/>
    </source>
</evidence>
<dbReference type="InterPro" id="IPR036945">
    <property type="entry name" value="DAGK_sf"/>
</dbReference>
<keyword evidence="7 24" id="KW-0997">Cell inner membrane</keyword>
<dbReference type="GO" id="GO:0005524">
    <property type="term" value="F:ATP binding"/>
    <property type="evidence" value="ECO:0007669"/>
    <property type="project" value="UniProtKB-KW"/>
</dbReference>
<organism evidence="25 26">
    <name type="scientific">Thiomicrorhabdus xiamenensis</name>
    <dbReference type="NCBI Taxonomy" id="2739063"/>
    <lineage>
        <taxon>Bacteria</taxon>
        <taxon>Pseudomonadati</taxon>
        <taxon>Pseudomonadota</taxon>
        <taxon>Gammaproteobacteria</taxon>
        <taxon>Thiotrichales</taxon>
        <taxon>Piscirickettsiaceae</taxon>
        <taxon>Thiomicrorhabdus</taxon>
    </lineage>
</organism>
<evidence type="ECO:0000256" key="16">
    <source>
        <dbReference type="ARBA" id="ARBA00023098"/>
    </source>
</evidence>
<feature type="binding site" evidence="22">
    <location>
        <position position="29"/>
    </location>
    <ligand>
        <name>ATP</name>
        <dbReference type="ChEBI" id="CHEBI:30616"/>
    </ligand>
</feature>
<evidence type="ECO:0000256" key="12">
    <source>
        <dbReference type="ARBA" id="ARBA00022777"/>
    </source>
</evidence>
<evidence type="ECO:0000256" key="6">
    <source>
        <dbReference type="ARBA" id="ARBA00022516"/>
    </source>
</evidence>
<evidence type="ECO:0000256" key="1">
    <source>
        <dbReference type="ARBA" id="ARBA00004429"/>
    </source>
</evidence>
<keyword evidence="6" id="KW-0444">Lipid biosynthesis</keyword>
<keyword evidence="18" id="KW-0594">Phospholipid biosynthesis</keyword>
<evidence type="ECO:0000313" key="25">
    <source>
        <dbReference type="EMBL" id="QKI88678.1"/>
    </source>
</evidence>
<comment type="cofactor">
    <cofactor evidence="23">
        <name>Mg(2+)</name>
        <dbReference type="ChEBI" id="CHEBI:18420"/>
    </cofactor>
    <text evidence="23">Mn(2+), Zn(2+), Cd(2+) and Co(2+) support activity to lesser extents.</text>
</comment>
<evidence type="ECO:0000256" key="19">
    <source>
        <dbReference type="ARBA" id="ARBA00023264"/>
    </source>
</evidence>
<dbReference type="Pfam" id="PF01219">
    <property type="entry name" value="DAGK_prokar"/>
    <property type="match status" value="1"/>
</dbReference>
<sequence length="125" mass="13945">MKSPHSGFKRIFHAAGYSWKGFKSTWKHETAFRQEVILFVLLLPLAFWIGESAFERAILIAVLMIVLLVELLNTAIESTVDRIGDDYHKLSGRAKDQASAAVFLSFFIAAVVWAGFLISKIMGGL</sequence>
<evidence type="ECO:0000256" key="22">
    <source>
        <dbReference type="PIRSR" id="PIRSR600829-3"/>
    </source>
</evidence>
<feature type="transmembrane region" description="Helical" evidence="24">
    <location>
        <begin position="97"/>
        <end position="118"/>
    </location>
</feature>
<feature type="binding site" evidence="21">
    <location>
        <position position="56"/>
    </location>
    <ligand>
        <name>substrate</name>
    </ligand>
</feature>
<feature type="binding site" evidence="22">
    <location>
        <begin position="95"/>
        <end position="96"/>
    </location>
    <ligand>
        <name>ATP</name>
        <dbReference type="ChEBI" id="CHEBI:30616"/>
    </ligand>
</feature>
<dbReference type="CDD" id="cd14264">
    <property type="entry name" value="DAGK_IM"/>
    <property type="match status" value="1"/>
</dbReference>
<accession>A0A7D4NXP5</accession>
<evidence type="ECO:0000256" key="3">
    <source>
        <dbReference type="ARBA" id="ARBA00012133"/>
    </source>
</evidence>
<dbReference type="RefSeq" id="WP_173284291.1">
    <property type="nucleotide sequence ID" value="NZ_CP054020.1"/>
</dbReference>
<feature type="binding site" evidence="22">
    <location>
        <position position="77"/>
    </location>
    <ligand>
        <name>ATP</name>
        <dbReference type="ChEBI" id="CHEBI:30616"/>
    </ligand>
</feature>
<keyword evidence="9 24" id="KW-0812">Transmembrane</keyword>
<feature type="binding site" evidence="21">
    <location>
        <position position="99"/>
    </location>
    <ligand>
        <name>substrate</name>
    </ligand>
</feature>
<evidence type="ECO:0000256" key="9">
    <source>
        <dbReference type="ARBA" id="ARBA00022692"/>
    </source>
</evidence>
<feature type="binding site" evidence="21">
    <location>
        <begin position="31"/>
        <end position="35"/>
    </location>
    <ligand>
        <name>substrate</name>
    </ligand>
</feature>
<keyword evidence="11 22" id="KW-0547">Nucleotide-binding</keyword>
<keyword evidence="26" id="KW-1185">Reference proteome</keyword>
<reference evidence="25 26" key="1">
    <citation type="submission" date="2020-05" db="EMBL/GenBank/DDBJ databases">
        <title>Thiomicrorhabdus sediminis sp.nov. and Thiomicrorhabdus xiamenensis sp.nov., novel sulfur-oxidizing bacteria isolated from coastal sediment.</title>
        <authorList>
            <person name="Liu X."/>
        </authorList>
    </citation>
    <scope>NUCLEOTIDE SEQUENCE [LARGE SCALE GENOMIC DNA]</scope>
    <source>
        <strain evidence="25 26">G2</strain>
    </source>
</reference>
<keyword evidence="8 24" id="KW-0808">Transferase</keyword>
<dbReference type="Proteomes" id="UP000504724">
    <property type="component" value="Chromosome"/>
</dbReference>
<dbReference type="InterPro" id="IPR033718">
    <property type="entry name" value="DAGK_prok"/>
</dbReference>
<feature type="binding site" evidence="21">
    <location>
        <position position="70"/>
    </location>
    <ligand>
        <name>substrate</name>
    </ligand>
</feature>
<name>A0A7D4NXP5_9GAMM</name>
<gene>
    <name evidence="25" type="ORF">HQN79_03385</name>
</gene>
<dbReference type="InterPro" id="IPR000829">
    <property type="entry name" value="DAGK"/>
</dbReference>
<evidence type="ECO:0000256" key="13">
    <source>
        <dbReference type="ARBA" id="ARBA00022840"/>
    </source>
</evidence>
<evidence type="ECO:0000256" key="20">
    <source>
        <dbReference type="PIRSR" id="PIRSR600829-1"/>
    </source>
</evidence>
<keyword evidence="12 24" id="KW-0418">Kinase</keyword>
<evidence type="ECO:0000256" key="11">
    <source>
        <dbReference type="ARBA" id="ARBA00022741"/>
    </source>
</evidence>
<feature type="binding site" evidence="23">
    <location>
        <position position="29"/>
    </location>
    <ligand>
        <name>a divalent metal cation</name>
        <dbReference type="ChEBI" id="CHEBI:60240"/>
    </ligand>
</feature>
<keyword evidence="5" id="KW-1003">Cell membrane</keyword>
<dbReference type="PANTHER" id="PTHR34299:SF1">
    <property type="entry name" value="DIACYLGLYCEROL KINASE"/>
    <property type="match status" value="1"/>
</dbReference>
<evidence type="ECO:0000256" key="8">
    <source>
        <dbReference type="ARBA" id="ARBA00022679"/>
    </source>
</evidence>
<dbReference type="PANTHER" id="PTHR34299">
    <property type="entry name" value="DIACYLGLYCEROL KINASE"/>
    <property type="match status" value="1"/>
</dbReference>
<evidence type="ECO:0000256" key="5">
    <source>
        <dbReference type="ARBA" id="ARBA00022475"/>
    </source>
</evidence>
<keyword evidence="13 22" id="KW-0067">ATP-binding</keyword>
<evidence type="ECO:0000256" key="4">
    <source>
        <dbReference type="ARBA" id="ARBA00017575"/>
    </source>
</evidence>
<dbReference type="Gene3D" id="1.10.287.3610">
    <property type="match status" value="1"/>
</dbReference>
<evidence type="ECO:0000256" key="14">
    <source>
        <dbReference type="ARBA" id="ARBA00022842"/>
    </source>
</evidence>
<dbReference type="GO" id="GO:0006654">
    <property type="term" value="P:phosphatidic acid biosynthetic process"/>
    <property type="evidence" value="ECO:0007669"/>
    <property type="project" value="InterPro"/>
</dbReference>
<keyword evidence="16 24" id="KW-0443">Lipid metabolism</keyword>
<dbReference type="PROSITE" id="PS01069">
    <property type="entry name" value="DAGK_PROKAR"/>
    <property type="match status" value="1"/>
</dbReference>
<dbReference type="GO" id="GO:0046872">
    <property type="term" value="F:metal ion binding"/>
    <property type="evidence" value="ECO:0007669"/>
    <property type="project" value="UniProtKB-KW"/>
</dbReference>
<evidence type="ECO:0000256" key="2">
    <source>
        <dbReference type="ARBA" id="ARBA00005967"/>
    </source>
</evidence>
<keyword evidence="14 23" id="KW-0460">Magnesium</keyword>
<evidence type="ECO:0000256" key="7">
    <source>
        <dbReference type="ARBA" id="ARBA00022519"/>
    </source>
</evidence>
<dbReference type="EMBL" id="CP054020">
    <property type="protein sequence ID" value="QKI88678.1"/>
    <property type="molecule type" value="Genomic_DNA"/>
</dbReference>
<feature type="binding site" evidence="23">
    <location>
        <position position="77"/>
    </location>
    <ligand>
        <name>a divalent metal cation</name>
        <dbReference type="ChEBI" id="CHEBI:60240"/>
    </ligand>
</feature>
<evidence type="ECO:0000313" key="26">
    <source>
        <dbReference type="Proteomes" id="UP000504724"/>
    </source>
</evidence>
<keyword evidence="10 23" id="KW-0479">Metal-binding</keyword>
<comment type="function">
    <text evidence="24">Catalyzes the ATP-dependent phosphorylation of sn-l,2-diacylglycerol (DAG) to phosphatidic acid. Involved in the recycling of diacylglycerol produced as a by-product during membrane-derived oligosaccharide (MDO) biosynthesis.</text>
</comment>
<protein>
    <recommendedName>
        <fullName evidence="4 24">Diacylglycerol kinase</fullName>
        <ecNumber evidence="3 24">2.7.1.107</ecNumber>
    </recommendedName>
</protein>
<evidence type="ECO:0000256" key="17">
    <source>
        <dbReference type="ARBA" id="ARBA00023136"/>
    </source>
</evidence>
<comment type="subcellular location">
    <subcellularLocation>
        <location evidence="1 24">Cell inner membrane</location>
        <topology evidence="1 24">Multi-pass membrane protein</topology>
    </subcellularLocation>
</comment>
<feature type="binding site" evidence="22">
    <location>
        <position position="10"/>
    </location>
    <ligand>
        <name>ATP</name>
        <dbReference type="ChEBI" id="CHEBI:30616"/>
    </ligand>
</feature>
<evidence type="ECO:0000256" key="24">
    <source>
        <dbReference type="RuleBase" id="RU363065"/>
    </source>
</evidence>
<dbReference type="GO" id="GO:0004143">
    <property type="term" value="F:ATP-dependent diacylglycerol kinase activity"/>
    <property type="evidence" value="ECO:0007669"/>
    <property type="project" value="UniProtKB-EC"/>
</dbReference>
<dbReference type="GO" id="GO:0005886">
    <property type="term" value="C:plasma membrane"/>
    <property type="evidence" value="ECO:0007669"/>
    <property type="project" value="UniProtKB-SubCell"/>
</dbReference>
<keyword evidence="15 24" id="KW-1133">Transmembrane helix</keyword>
<evidence type="ECO:0000256" key="10">
    <source>
        <dbReference type="ARBA" id="ARBA00022723"/>
    </source>
</evidence>
<proteinExistence type="inferred from homology"/>
<dbReference type="AlphaFoldDB" id="A0A7D4NXP5"/>
<feature type="active site" description="Proton acceptor" evidence="20">
    <location>
        <position position="70"/>
    </location>
</feature>
<keyword evidence="19 24" id="KW-1208">Phospholipid metabolism</keyword>
<feature type="binding site" evidence="21">
    <location>
        <begin position="14"/>
        <end position="19"/>
    </location>
    <ligand>
        <name>substrate</name>
    </ligand>
</feature>
<feature type="transmembrane region" description="Helical" evidence="24">
    <location>
        <begin position="56"/>
        <end position="76"/>
    </location>
</feature>
<keyword evidence="17 24" id="KW-0472">Membrane</keyword>
<comment type="catalytic activity">
    <reaction evidence="24">
        <text>a 1,2-diacyl-sn-glycerol + ATP = a 1,2-diacyl-sn-glycero-3-phosphate + ADP + H(+)</text>
        <dbReference type="Rhea" id="RHEA:10272"/>
        <dbReference type="ChEBI" id="CHEBI:15378"/>
        <dbReference type="ChEBI" id="CHEBI:17815"/>
        <dbReference type="ChEBI" id="CHEBI:30616"/>
        <dbReference type="ChEBI" id="CHEBI:58608"/>
        <dbReference type="ChEBI" id="CHEBI:456216"/>
        <dbReference type="EC" id="2.7.1.107"/>
    </reaction>
</comment>
<dbReference type="KEGG" id="txa:HQN79_03385"/>
<evidence type="ECO:0000256" key="23">
    <source>
        <dbReference type="PIRSR" id="PIRSR600829-4"/>
    </source>
</evidence>
<dbReference type="EC" id="2.7.1.107" evidence="3 24"/>
<comment type="similarity">
    <text evidence="2 24">Belongs to the bacterial diacylglycerol kinase family.</text>
</comment>